<dbReference type="SUPFAM" id="SSF55909">
    <property type="entry name" value="Pentein"/>
    <property type="match status" value="1"/>
</dbReference>
<dbReference type="AlphaFoldDB" id="A0A1R1B5A5"/>
<evidence type="ECO:0000313" key="2">
    <source>
        <dbReference type="Proteomes" id="UP000187074"/>
    </source>
</evidence>
<dbReference type="Proteomes" id="UP000187074">
    <property type="component" value="Unassembled WGS sequence"/>
</dbReference>
<dbReference type="RefSeq" id="WP_076321523.1">
    <property type="nucleotide sequence ID" value="NZ_MRTF01000002.1"/>
</dbReference>
<proteinExistence type="predicted"/>
<gene>
    <name evidence="1" type="ORF">BK123_06165</name>
</gene>
<organism evidence="1 2">
    <name type="scientific">Paenibacillus lautus</name>
    <name type="common">Bacillus lautus</name>
    <dbReference type="NCBI Taxonomy" id="1401"/>
    <lineage>
        <taxon>Bacteria</taxon>
        <taxon>Bacillati</taxon>
        <taxon>Bacillota</taxon>
        <taxon>Bacilli</taxon>
        <taxon>Bacillales</taxon>
        <taxon>Paenibacillaceae</taxon>
        <taxon>Paenibacillus</taxon>
    </lineage>
</organism>
<reference evidence="1 2" key="1">
    <citation type="submission" date="2016-11" db="EMBL/GenBank/DDBJ databases">
        <title>Paenibacillus species isolates.</title>
        <authorList>
            <person name="Beno S.M."/>
        </authorList>
    </citation>
    <scope>NUCLEOTIDE SEQUENCE [LARGE SCALE GENOMIC DNA]</scope>
    <source>
        <strain evidence="1 2">FSL F4-0100</strain>
    </source>
</reference>
<accession>A0A1R1B5A5</accession>
<evidence type="ECO:0000313" key="1">
    <source>
        <dbReference type="EMBL" id="OME94702.1"/>
    </source>
</evidence>
<protein>
    <submittedName>
        <fullName evidence="1">Uncharacterized protein</fullName>
    </submittedName>
</protein>
<name>A0A1R1B5A5_PAELA</name>
<dbReference type="EMBL" id="MRTF01000002">
    <property type="protein sequence ID" value="OME94702.1"/>
    <property type="molecule type" value="Genomic_DNA"/>
</dbReference>
<sequence>MSNFGYKVVEVPLHHTNLHLDCAMSWVREGLMIVCEEALLDGIPEQFKGWDKIYVTLEDSSRLAINGLPINENVYITDHEFKCIGDELEKRGVKVE</sequence>
<dbReference type="Gene3D" id="3.75.10.10">
    <property type="entry name" value="L-arginine/glycine Amidinotransferase, Chain A"/>
    <property type="match status" value="1"/>
</dbReference>
<dbReference type="STRING" id="1401.BK123_06165"/>
<comment type="caution">
    <text evidence="1">The sequence shown here is derived from an EMBL/GenBank/DDBJ whole genome shotgun (WGS) entry which is preliminary data.</text>
</comment>